<gene>
    <name evidence="1" type="ORF">JCM9152_1644</name>
</gene>
<dbReference type="AlphaFoldDB" id="W4QF04"/>
<dbReference type="Gene3D" id="3.40.190.10">
    <property type="entry name" value="Periplasmic binding protein-like II"/>
    <property type="match status" value="2"/>
</dbReference>
<dbReference type="SUPFAM" id="SSF53850">
    <property type="entry name" value="Periplasmic binding protein-like II"/>
    <property type="match status" value="1"/>
</dbReference>
<dbReference type="InterPro" id="IPR050490">
    <property type="entry name" value="Bact_solute-bd_prot1"/>
</dbReference>
<dbReference type="Pfam" id="PF01547">
    <property type="entry name" value="SBP_bac_1"/>
    <property type="match status" value="1"/>
</dbReference>
<dbReference type="PANTHER" id="PTHR43649">
    <property type="entry name" value="ARABINOSE-BINDING PROTEIN-RELATED"/>
    <property type="match status" value="1"/>
</dbReference>
<reference evidence="1" key="1">
    <citation type="journal article" date="2014" name="Genome Announc.">
        <title>Draft Genome Sequences of Three Alkaliphilic Bacillus Strains, Bacillus wakoensis JCM 9140T, Bacillus akibai JCM 9157T, and Bacillus hemicellulosilyticus JCM 9152T.</title>
        <authorList>
            <person name="Yuki M."/>
            <person name="Oshima K."/>
            <person name="Suda W."/>
            <person name="Oshida Y."/>
            <person name="Kitamura K."/>
            <person name="Iida T."/>
            <person name="Hattori M."/>
            <person name="Ohkuma M."/>
        </authorList>
    </citation>
    <scope>NUCLEOTIDE SEQUENCE [LARGE SCALE GENOMIC DNA]</scope>
    <source>
        <strain evidence="1">JCM 9152</strain>
    </source>
</reference>
<dbReference type="Proteomes" id="UP000018895">
    <property type="component" value="Unassembled WGS sequence"/>
</dbReference>
<dbReference type="PANTHER" id="PTHR43649:SF12">
    <property type="entry name" value="DIACETYLCHITOBIOSE BINDING PROTEIN DASA"/>
    <property type="match status" value="1"/>
</dbReference>
<proteinExistence type="predicted"/>
<name>W4QF04_9BACI</name>
<comment type="caution">
    <text evidence="1">The sequence shown here is derived from an EMBL/GenBank/DDBJ whole genome shotgun (WGS) entry which is preliminary data.</text>
</comment>
<protein>
    <submittedName>
        <fullName evidence="1">ABC transporter</fullName>
    </submittedName>
</protein>
<organism evidence="1 2">
    <name type="scientific">Halalkalibacter hemicellulosilyticusJCM 9152</name>
    <dbReference type="NCBI Taxonomy" id="1236971"/>
    <lineage>
        <taxon>Bacteria</taxon>
        <taxon>Bacillati</taxon>
        <taxon>Bacillota</taxon>
        <taxon>Bacilli</taxon>
        <taxon>Bacillales</taxon>
        <taxon>Bacillaceae</taxon>
        <taxon>Halalkalibacter</taxon>
    </lineage>
</organism>
<accession>W4QF04</accession>
<evidence type="ECO:0000313" key="1">
    <source>
        <dbReference type="EMBL" id="GAE30243.1"/>
    </source>
</evidence>
<keyword evidence="2" id="KW-1185">Reference proteome</keyword>
<dbReference type="EMBL" id="BAUU01000010">
    <property type="protein sequence ID" value="GAE30243.1"/>
    <property type="molecule type" value="Genomic_DNA"/>
</dbReference>
<evidence type="ECO:0000313" key="2">
    <source>
        <dbReference type="Proteomes" id="UP000018895"/>
    </source>
</evidence>
<sequence length="555" mass="62988">MVHDLNEKGMNSMKRTMALILSLVMVMSIVLVGCSSNETDGTQEENGDEPVHIKVFAPQNAETDLATNSFTKLVEEKFNIEFDWQVTTYDGTSASEVRNIALSSGDYPDLFLLIPWVDQFSQTDLLRYGRQGVVLPLNELIEQHAPNIKQVIDDHPYYESMITAPDGNIYGLPHLNECFHCSYGNKFWINTEWLETLDLEVPTTPEELRDVLTAFKTQDPNGNGIADEVPLSGSPSLIESSIIPYLMNGFIYDDSRTRLLLNGDSVEFAANKEEWREGLAYIHSLYEEGLIDQGAFSQNIEAHQQLGNNSEAQILGASTAMHPGMFVTNEEYSKHYDAIAPLKGPNSEYATYNFPSTPGGAFVLTNNASDEVQVAAIKLVDYMFSEEGRIRSFYGEKELSWREPVEGEVAIEENVEPIVAQIPLEDDENPRNDRWESLSQYYHSREFRDGLVQATDIYTGEGYERRLQEATHLYEGKEPSEVFPHWAVWIDPDVADELAMIQTNIQDYVEQNSIQFITGSKDLETEWESYVQGFEQLNLNRYLEVMQEAYDNSQL</sequence>
<dbReference type="InterPro" id="IPR006059">
    <property type="entry name" value="SBP"/>
</dbReference>
<dbReference type="STRING" id="1236971.JCM9152_1644"/>